<accession>A0ABY2FCZ7</accession>
<dbReference type="Pfam" id="PF12697">
    <property type="entry name" value="Abhydrolase_6"/>
    <property type="match status" value="1"/>
</dbReference>
<dbReference type="PANTHER" id="PTHR43194">
    <property type="entry name" value="HYDROLASE ALPHA/BETA FOLD FAMILY"/>
    <property type="match status" value="1"/>
</dbReference>
<organism evidence="2 3">
    <name type="scientific">Kribbella pratensis</name>
    <dbReference type="NCBI Taxonomy" id="2512112"/>
    <lineage>
        <taxon>Bacteria</taxon>
        <taxon>Bacillati</taxon>
        <taxon>Actinomycetota</taxon>
        <taxon>Actinomycetes</taxon>
        <taxon>Propionibacteriales</taxon>
        <taxon>Kribbellaceae</taxon>
        <taxon>Kribbella</taxon>
    </lineage>
</organism>
<comment type="caution">
    <text evidence="2">The sequence shown here is derived from an EMBL/GenBank/DDBJ whole genome shotgun (WGS) entry which is preliminary data.</text>
</comment>
<dbReference type="InterPro" id="IPR029058">
    <property type="entry name" value="AB_hydrolase_fold"/>
</dbReference>
<evidence type="ECO:0000313" key="2">
    <source>
        <dbReference type="EMBL" id="TDW88332.1"/>
    </source>
</evidence>
<dbReference type="RefSeq" id="WP_134131812.1">
    <property type="nucleotide sequence ID" value="NZ_SODU01000003.1"/>
</dbReference>
<evidence type="ECO:0000259" key="1">
    <source>
        <dbReference type="Pfam" id="PF12697"/>
    </source>
</evidence>
<dbReference type="SUPFAM" id="SSF53474">
    <property type="entry name" value="alpha/beta-Hydrolases"/>
    <property type="match status" value="1"/>
</dbReference>
<dbReference type="PANTHER" id="PTHR43194:SF5">
    <property type="entry name" value="PIMELOYL-[ACYL-CARRIER PROTEIN] METHYL ESTER ESTERASE"/>
    <property type="match status" value="1"/>
</dbReference>
<protein>
    <submittedName>
        <fullName evidence="2">Pimeloyl-ACP methyl ester carboxylesterase</fullName>
    </submittedName>
</protein>
<name>A0ABY2FCZ7_9ACTN</name>
<dbReference type="Gene3D" id="3.40.50.1820">
    <property type="entry name" value="alpha/beta hydrolase"/>
    <property type="match status" value="1"/>
</dbReference>
<keyword evidence="3" id="KW-1185">Reference proteome</keyword>
<dbReference type="InterPro" id="IPR000073">
    <property type="entry name" value="AB_hydrolase_1"/>
</dbReference>
<dbReference type="InterPro" id="IPR050228">
    <property type="entry name" value="Carboxylesterase_BioH"/>
</dbReference>
<proteinExistence type="predicted"/>
<dbReference type="EMBL" id="SODU01000003">
    <property type="protein sequence ID" value="TDW88332.1"/>
    <property type="molecule type" value="Genomic_DNA"/>
</dbReference>
<evidence type="ECO:0000313" key="3">
    <source>
        <dbReference type="Proteomes" id="UP000295060"/>
    </source>
</evidence>
<gene>
    <name evidence="2" type="ORF">EV137_6426</name>
</gene>
<sequence>MANLVLLHGLGANGRVWDTWPHPKYAPDLQGHGSAAPLSTYTFAAMAEAVAADLPVRRDLVVLGHSLGGVIALELASGRYDVTVSRAVALGVKVSWTADDLGRANALAQKPVAWFGTRDEAAARFLKVSGLQGLVDPAAAVVDHGVLEQDGRWRLAMDPGTFGVGAPDMPALIAASQADVVLARGERDPMNADAELHALHHQVVALPGLGHNAQVEDPAAVAELLR</sequence>
<feature type="domain" description="AB hydrolase-1" evidence="1">
    <location>
        <begin position="4"/>
        <end position="223"/>
    </location>
</feature>
<dbReference type="Proteomes" id="UP000295060">
    <property type="component" value="Unassembled WGS sequence"/>
</dbReference>
<reference evidence="2 3" key="1">
    <citation type="submission" date="2019-03" db="EMBL/GenBank/DDBJ databases">
        <title>Genomic Encyclopedia of Type Strains, Phase III (KMG-III): the genomes of soil and plant-associated and newly described type strains.</title>
        <authorList>
            <person name="Whitman W."/>
        </authorList>
    </citation>
    <scope>NUCLEOTIDE SEQUENCE [LARGE SCALE GENOMIC DNA]</scope>
    <source>
        <strain evidence="2 3">VKMAc-2574</strain>
    </source>
</reference>